<organism evidence="6 7">
    <name type="scientific">Rhodofomes roseus</name>
    <dbReference type="NCBI Taxonomy" id="34475"/>
    <lineage>
        <taxon>Eukaryota</taxon>
        <taxon>Fungi</taxon>
        <taxon>Dikarya</taxon>
        <taxon>Basidiomycota</taxon>
        <taxon>Agaricomycotina</taxon>
        <taxon>Agaricomycetes</taxon>
        <taxon>Polyporales</taxon>
        <taxon>Rhodofomes</taxon>
    </lineage>
</organism>
<protein>
    <submittedName>
        <fullName evidence="6">Caspase domain-containing protein</fullName>
    </submittedName>
</protein>
<evidence type="ECO:0000256" key="1">
    <source>
        <dbReference type="ARBA" id="ARBA00009005"/>
    </source>
</evidence>
<feature type="region of interest" description="Disordered" evidence="4">
    <location>
        <begin position="29"/>
        <end position="82"/>
    </location>
</feature>
<evidence type="ECO:0000313" key="7">
    <source>
        <dbReference type="Proteomes" id="UP000814176"/>
    </source>
</evidence>
<evidence type="ECO:0000256" key="4">
    <source>
        <dbReference type="SAM" id="MobiDB-lite"/>
    </source>
</evidence>
<sequence>MTGLDILSAFERSCVDTLESEIRTLSVHEQNTVASGDGESREIDIPRTTTPDSGYNSEFNSQSGNLPVVNDNHDTVDSDDDRNGIEHNPRIFALIVAVDVYRSARVHNLSGCANDAREFEAFLKDVSRVPDQRIMTLCNAEATRYAIIDAFKKHLLENREIQDGDALVFFFSGHGSYGRASDVWSTEHDRIELICPYDYLTEDHNEAKWGIPDRTLSGLMHRLASRKSDNITVILDCCHSGGMSRDLDQVKIENNNLRPVRSPSDCTVRSAPVCTIPVPWELDREIWDHVSGSARDMLSQSSSRATYNLKAMATHVLLAACRSTEQAKEELCHYKSTNGMRQDVRGVFSANLITMLRDLGREGLKNITYSRLMEELSRPAGPAPSSSSLFPSILSLASQHPQCDGIHKDRVLFSTRRLPDIPDSFIMEKVGSTWQVLAGTLHGIAEGTQFGIPRITADSQTPNIALDATNVRPLTCEVRCPNIAGALLNSSNRERVVVTDWHQPDTLATNVYVRSPDVIQGLPRNSSSASTLYRIRTDDRIVPDLTLDRLIQSSSSGWRVERLDPLVAHFCTGSRALDIVPHGARNASYVLDAISQFNFHLYRFNVADVDKQIHLTVQLHALQETIETFCDALKINRHYEVGLRLVEGIALAVHHHDDTVYYPERDGERRVSRQAHSTFSIPRSVQQAVITNFDHRYGFTLVNHSGVDLFPYVFFFDPHTYAIQNWYSPPWKTGEAPLSANGGHLRIGYGGSGIDELRFAHPGAHPYAAVGFLKIFVATCYVDLNIEQPSLFDPPVENPPLLTSHEKAVHMNPVPLRDNWNAWVYVLTSQPTAGSI</sequence>
<dbReference type="GeneID" id="72008617"/>
<dbReference type="EMBL" id="JADCUA010000023">
    <property type="protein sequence ID" value="KAH9832011.1"/>
    <property type="molecule type" value="Genomic_DNA"/>
</dbReference>
<dbReference type="SUPFAM" id="SSF52129">
    <property type="entry name" value="Caspase-like"/>
    <property type="match status" value="1"/>
</dbReference>
<dbReference type="Proteomes" id="UP000814176">
    <property type="component" value="Unassembled WGS sequence"/>
</dbReference>
<name>A0ABQ8K687_9APHY</name>
<comment type="similarity">
    <text evidence="1">Belongs to the peptidase C14B family.</text>
</comment>
<evidence type="ECO:0000313" key="6">
    <source>
        <dbReference type="EMBL" id="KAH9832011.1"/>
    </source>
</evidence>
<evidence type="ECO:0000256" key="3">
    <source>
        <dbReference type="ARBA" id="ARBA00022807"/>
    </source>
</evidence>
<dbReference type="InterPro" id="IPR029030">
    <property type="entry name" value="Caspase-like_dom_sf"/>
</dbReference>
<keyword evidence="3" id="KW-0645">Protease</keyword>
<keyword evidence="7" id="KW-1185">Reference proteome</keyword>
<dbReference type="Pfam" id="PF00656">
    <property type="entry name" value="Peptidase_C14"/>
    <property type="match status" value="1"/>
</dbReference>
<dbReference type="InterPro" id="IPR011600">
    <property type="entry name" value="Pept_C14_caspase"/>
</dbReference>
<reference evidence="6 7" key="1">
    <citation type="journal article" date="2021" name="Environ. Microbiol.">
        <title>Gene family expansions and transcriptome signatures uncover fungal adaptations to wood decay.</title>
        <authorList>
            <person name="Hage H."/>
            <person name="Miyauchi S."/>
            <person name="Viragh M."/>
            <person name="Drula E."/>
            <person name="Min B."/>
            <person name="Chaduli D."/>
            <person name="Navarro D."/>
            <person name="Favel A."/>
            <person name="Norest M."/>
            <person name="Lesage-Meessen L."/>
            <person name="Balint B."/>
            <person name="Merenyi Z."/>
            <person name="de Eugenio L."/>
            <person name="Morin E."/>
            <person name="Martinez A.T."/>
            <person name="Baldrian P."/>
            <person name="Stursova M."/>
            <person name="Martinez M.J."/>
            <person name="Novotny C."/>
            <person name="Magnuson J.K."/>
            <person name="Spatafora J.W."/>
            <person name="Maurice S."/>
            <person name="Pangilinan J."/>
            <person name="Andreopoulos W."/>
            <person name="LaButti K."/>
            <person name="Hundley H."/>
            <person name="Na H."/>
            <person name="Kuo A."/>
            <person name="Barry K."/>
            <person name="Lipzen A."/>
            <person name="Henrissat B."/>
            <person name="Riley R."/>
            <person name="Ahrendt S."/>
            <person name="Nagy L.G."/>
            <person name="Grigoriev I.V."/>
            <person name="Martin F."/>
            <person name="Rosso M.N."/>
        </authorList>
    </citation>
    <scope>NUCLEOTIDE SEQUENCE [LARGE SCALE GENOMIC DNA]</scope>
    <source>
        <strain evidence="6 7">CIRM-BRFM 1785</strain>
    </source>
</reference>
<dbReference type="PANTHER" id="PTHR48104">
    <property type="entry name" value="METACASPASE-4"/>
    <property type="match status" value="1"/>
</dbReference>
<dbReference type="PANTHER" id="PTHR48104:SF30">
    <property type="entry name" value="METACASPASE-1"/>
    <property type="match status" value="1"/>
</dbReference>
<evidence type="ECO:0000256" key="2">
    <source>
        <dbReference type="ARBA" id="ARBA00022703"/>
    </source>
</evidence>
<comment type="caution">
    <text evidence="6">The sequence shown here is derived from an EMBL/GenBank/DDBJ whole genome shotgun (WGS) entry which is preliminary data.</text>
</comment>
<evidence type="ECO:0000259" key="5">
    <source>
        <dbReference type="Pfam" id="PF00656"/>
    </source>
</evidence>
<dbReference type="InterPro" id="IPR050452">
    <property type="entry name" value="Metacaspase"/>
</dbReference>
<dbReference type="RefSeq" id="XP_047775057.1">
    <property type="nucleotide sequence ID" value="XM_047927885.1"/>
</dbReference>
<feature type="compositionally biased region" description="Polar residues" evidence="4">
    <location>
        <begin position="47"/>
        <end position="65"/>
    </location>
</feature>
<keyword evidence="2" id="KW-0053">Apoptosis</keyword>
<gene>
    <name evidence="6" type="ORF">C8Q71DRAFT_861311</name>
</gene>
<feature type="compositionally biased region" description="Basic and acidic residues" evidence="4">
    <location>
        <begin position="71"/>
        <end position="82"/>
    </location>
</feature>
<dbReference type="Gene3D" id="3.40.50.1460">
    <property type="match status" value="1"/>
</dbReference>
<proteinExistence type="inferred from homology"/>
<keyword evidence="3" id="KW-0378">Hydrolase</keyword>
<keyword evidence="3" id="KW-0788">Thiol protease</keyword>
<feature type="domain" description="Peptidase C14 caspase" evidence="5">
    <location>
        <begin position="92"/>
        <end position="361"/>
    </location>
</feature>
<accession>A0ABQ8K687</accession>